<dbReference type="InterPro" id="IPR050671">
    <property type="entry name" value="CD300_family_receptors"/>
</dbReference>
<accession>A0A8C4HW01</accession>
<dbReference type="PANTHER" id="PTHR11860:SF118">
    <property type="entry name" value="CMRF35-LIKE MOLECULE 3-RELATED"/>
    <property type="match status" value="1"/>
</dbReference>
<dbReference type="Pfam" id="PF07686">
    <property type="entry name" value="V-set"/>
    <property type="match status" value="1"/>
</dbReference>
<dbReference type="AlphaFoldDB" id="A0A8C4HW01"/>
<dbReference type="InterPro" id="IPR013106">
    <property type="entry name" value="Ig_V-set"/>
</dbReference>
<evidence type="ECO:0000256" key="3">
    <source>
        <dbReference type="ARBA" id="ARBA00023136"/>
    </source>
</evidence>
<comment type="subcellular location">
    <subcellularLocation>
        <location evidence="1">Membrane</location>
    </subcellularLocation>
</comment>
<dbReference type="SUPFAM" id="SSF48726">
    <property type="entry name" value="Immunoglobulin"/>
    <property type="match status" value="1"/>
</dbReference>
<dbReference type="Gene3D" id="2.60.40.10">
    <property type="entry name" value="Immunoglobulins"/>
    <property type="match status" value="1"/>
</dbReference>
<reference evidence="5" key="1">
    <citation type="submission" date="2025-08" db="UniProtKB">
        <authorList>
            <consortium name="Ensembl"/>
        </authorList>
    </citation>
    <scope>IDENTIFICATION</scope>
</reference>
<evidence type="ECO:0000256" key="1">
    <source>
        <dbReference type="ARBA" id="ARBA00004370"/>
    </source>
</evidence>
<organism evidence="5 6">
    <name type="scientific">Dicentrarchus labrax</name>
    <name type="common">European seabass</name>
    <name type="synonym">Morone labrax</name>
    <dbReference type="NCBI Taxonomy" id="13489"/>
    <lineage>
        <taxon>Eukaryota</taxon>
        <taxon>Metazoa</taxon>
        <taxon>Chordata</taxon>
        <taxon>Craniata</taxon>
        <taxon>Vertebrata</taxon>
        <taxon>Euteleostomi</taxon>
        <taxon>Actinopterygii</taxon>
        <taxon>Neopterygii</taxon>
        <taxon>Teleostei</taxon>
        <taxon>Neoteleostei</taxon>
        <taxon>Acanthomorphata</taxon>
        <taxon>Eupercaria</taxon>
        <taxon>Moronidae</taxon>
        <taxon>Dicentrarchus</taxon>
    </lineage>
</organism>
<dbReference type="GeneTree" id="ENSGT00940000177888"/>
<evidence type="ECO:0000256" key="2">
    <source>
        <dbReference type="ARBA" id="ARBA00022692"/>
    </source>
</evidence>
<dbReference type="GO" id="GO:0005886">
    <property type="term" value="C:plasma membrane"/>
    <property type="evidence" value="ECO:0007669"/>
    <property type="project" value="TreeGrafter"/>
</dbReference>
<dbReference type="SMART" id="SM00409">
    <property type="entry name" value="IG"/>
    <property type="match status" value="1"/>
</dbReference>
<dbReference type="Proteomes" id="UP000694389">
    <property type="component" value="Unassembled WGS sequence"/>
</dbReference>
<keyword evidence="3" id="KW-0472">Membrane</keyword>
<keyword evidence="6" id="KW-1185">Reference proteome</keyword>
<feature type="domain" description="Immunoglobulin" evidence="4">
    <location>
        <begin position="25"/>
        <end position="121"/>
    </location>
</feature>
<dbReference type="InterPro" id="IPR036179">
    <property type="entry name" value="Ig-like_dom_sf"/>
</dbReference>
<dbReference type="Ensembl" id="ENSDLAT00005051037.2">
    <property type="protein sequence ID" value="ENSDLAP00005047866.1"/>
    <property type="gene ID" value="ENSDLAG00005021056.2"/>
</dbReference>
<protein>
    <recommendedName>
        <fullName evidence="4">Immunoglobulin domain-containing protein</fullName>
    </recommendedName>
</protein>
<evidence type="ECO:0000313" key="6">
    <source>
        <dbReference type="Proteomes" id="UP000694389"/>
    </source>
</evidence>
<dbReference type="GO" id="GO:0004888">
    <property type="term" value="F:transmembrane signaling receptor activity"/>
    <property type="evidence" value="ECO:0007669"/>
    <property type="project" value="TreeGrafter"/>
</dbReference>
<dbReference type="InterPro" id="IPR003599">
    <property type="entry name" value="Ig_sub"/>
</dbReference>
<dbReference type="InterPro" id="IPR013783">
    <property type="entry name" value="Ig-like_fold"/>
</dbReference>
<proteinExistence type="predicted"/>
<dbReference type="PANTHER" id="PTHR11860">
    <property type="entry name" value="POLYMERIC-IMMUNOGLOBULIN RECEPTOR"/>
    <property type="match status" value="1"/>
</dbReference>
<evidence type="ECO:0000313" key="5">
    <source>
        <dbReference type="Ensembl" id="ENSDLAP00005047866.1"/>
    </source>
</evidence>
<sequence>MSSKVKLNKMYFLLSNIYLTVSYFAPFPFAHPGDSVTISCKYPNNEKFLCKGESPLNCEELIHTTQLNRDVVKVKFNIRDNKRLKYFYVTIKNVSTADSGTYWCASNRSWQDVLTHQTKVISSVSLMLTNSCFIYLHKYTHTSTAQTHADTTSHLYLNAEDNEPLLTACIL</sequence>
<keyword evidence="2" id="KW-0812">Transmembrane</keyword>
<name>A0A8C4HW01_DICLA</name>
<evidence type="ECO:0000259" key="4">
    <source>
        <dbReference type="SMART" id="SM00409"/>
    </source>
</evidence>
<reference evidence="5" key="2">
    <citation type="submission" date="2025-09" db="UniProtKB">
        <authorList>
            <consortium name="Ensembl"/>
        </authorList>
    </citation>
    <scope>IDENTIFICATION</scope>
</reference>